<feature type="compositionally biased region" description="Basic and acidic residues" evidence="1">
    <location>
        <begin position="56"/>
        <end position="66"/>
    </location>
</feature>
<dbReference type="EMBL" id="NMPR01000019">
    <property type="protein sequence ID" value="KAA8634685.1"/>
    <property type="molecule type" value="Genomic_DNA"/>
</dbReference>
<feature type="compositionally biased region" description="Basic residues" evidence="1">
    <location>
        <begin position="87"/>
        <end position="103"/>
    </location>
</feature>
<comment type="caution">
    <text evidence="2">The sequence shown here is derived from an EMBL/GenBank/DDBJ whole genome shotgun (WGS) entry which is preliminary data.</text>
</comment>
<dbReference type="GO" id="GO:0005686">
    <property type="term" value="C:U2 snRNP"/>
    <property type="evidence" value="ECO:0007669"/>
    <property type="project" value="TreeGrafter"/>
</dbReference>
<dbReference type="VEuPathDB" id="FungiDB:SMAC_00833"/>
<dbReference type="InterPro" id="IPR052092">
    <property type="entry name" value="SF3A2"/>
</dbReference>
<proteinExistence type="predicted"/>
<evidence type="ECO:0000313" key="3">
    <source>
        <dbReference type="Proteomes" id="UP000433876"/>
    </source>
</evidence>
<accession>A0A8S9A295</accession>
<dbReference type="PANTHER" id="PTHR23205:SF0">
    <property type="entry name" value="SPLICING FACTOR 3A SUBUNIT 2"/>
    <property type="match status" value="1"/>
</dbReference>
<organism evidence="2 3">
    <name type="scientific">Sordaria macrospora</name>
    <dbReference type="NCBI Taxonomy" id="5147"/>
    <lineage>
        <taxon>Eukaryota</taxon>
        <taxon>Fungi</taxon>
        <taxon>Dikarya</taxon>
        <taxon>Ascomycota</taxon>
        <taxon>Pezizomycotina</taxon>
        <taxon>Sordariomycetes</taxon>
        <taxon>Sordariomycetidae</taxon>
        <taxon>Sordariales</taxon>
        <taxon>Sordariaceae</taxon>
        <taxon>Sordaria</taxon>
    </lineage>
</organism>
<dbReference type="GO" id="GO:0071013">
    <property type="term" value="C:catalytic step 2 spliceosome"/>
    <property type="evidence" value="ECO:0007669"/>
    <property type="project" value="TreeGrafter"/>
</dbReference>
<feature type="region of interest" description="Disordered" evidence="1">
    <location>
        <begin position="1"/>
        <end position="162"/>
    </location>
</feature>
<gene>
    <name evidence="2" type="ORF">SMACR_00833</name>
</gene>
<dbReference type="Proteomes" id="UP000433876">
    <property type="component" value="Unassembled WGS sequence"/>
</dbReference>
<sequence length="162" mass="18457">MDYQNRAGSKFGGGGVASHSATNADRRERLRKLALETIDLDKDPPSKRRLLPRPHPRQEASNEPRPSRRPRTKRRQRRGRPPNGSPRRCRRRRFRCARPGRGRRAQERGQDRPSRIQDHQSTRPHHAPARVAVPAAVPGHCDRCYPEMAGHERVQPTGGGAR</sequence>
<evidence type="ECO:0000313" key="2">
    <source>
        <dbReference type="EMBL" id="KAA8634685.1"/>
    </source>
</evidence>
<evidence type="ECO:0000256" key="1">
    <source>
        <dbReference type="SAM" id="MobiDB-lite"/>
    </source>
</evidence>
<reference evidence="2 3" key="1">
    <citation type="submission" date="2017-07" db="EMBL/GenBank/DDBJ databases">
        <title>Genome sequence of the Sordaria macrospora wild type strain R19027.</title>
        <authorList>
            <person name="Nowrousian M."/>
            <person name="Teichert I."/>
            <person name="Kueck U."/>
        </authorList>
    </citation>
    <scope>NUCLEOTIDE SEQUENCE [LARGE SCALE GENOMIC DNA]</scope>
    <source>
        <strain evidence="2 3">R19027</strain>
        <tissue evidence="2">Mycelium</tissue>
    </source>
</reference>
<dbReference type="AlphaFoldDB" id="A0A8S9A295"/>
<feature type="compositionally biased region" description="Basic and acidic residues" evidence="1">
    <location>
        <begin position="104"/>
        <end position="121"/>
    </location>
</feature>
<protein>
    <submittedName>
        <fullName evidence="2">Uncharacterized protein</fullName>
    </submittedName>
</protein>
<dbReference type="GO" id="GO:0000245">
    <property type="term" value="P:spliceosomal complex assembly"/>
    <property type="evidence" value="ECO:0007669"/>
    <property type="project" value="TreeGrafter"/>
</dbReference>
<dbReference type="GO" id="GO:0071004">
    <property type="term" value="C:U2-type prespliceosome"/>
    <property type="evidence" value="ECO:0007669"/>
    <property type="project" value="TreeGrafter"/>
</dbReference>
<feature type="compositionally biased region" description="Basic residues" evidence="1">
    <location>
        <begin position="67"/>
        <end position="80"/>
    </location>
</feature>
<dbReference type="PANTHER" id="PTHR23205">
    <property type="entry name" value="SPLICING FACTOR 3A SUBUNIT 2"/>
    <property type="match status" value="1"/>
</dbReference>
<feature type="compositionally biased region" description="Low complexity" evidence="1">
    <location>
        <begin position="129"/>
        <end position="138"/>
    </location>
</feature>
<feature type="compositionally biased region" description="Basic and acidic residues" evidence="1">
    <location>
        <begin position="140"/>
        <end position="154"/>
    </location>
</feature>
<name>A0A8S9A295_SORMA</name>
<feature type="compositionally biased region" description="Basic and acidic residues" evidence="1">
    <location>
        <begin position="24"/>
        <end position="46"/>
    </location>
</feature>